<feature type="non-terminal residue" evidence="2">
    <location>
        <position position="99"/>
    </location>
</feature>
<gene>
    <name evidence="2" type="ORF">G0M18_004322</name>
</gene>
<sequence length="99" mass="10812">MKYLKLPLYIKTALYCSLATTTFSALAEELNFDMGILTSRGISPNVAQYFSRAPRFLPGSHTVMVKINGVNRGSLVARFDTEGQLCVDDDFLSASGLVS</sequence>
<keyword evidence="1" id="KW-0732">Signal</keyword>
<organism evidence="2">
    <name type="scientific">Salmonella typhimurium</name>
    <dbReference type="NCBI Taxonomy" id="90371"/>
    <lineage>
        <taxon>Bacteria</taxon>
        <taxon>Pseudomonadati</taxon>
        <taxon>Pseudomonadota</taxon>
        <taxon>Gammaproteobacteria</taxon>
        <taxon>Enterobacterales</taxon>
        <taxon>Enterobacteriaceae</taxon>
        <taxon>Salmonella</taxon>
    </lineage>
</organism>
<dbReference type="GO" id="GO:0009297">
    <property type="term" value="P:pilus assembly"/>
    <property type="evidence" value="ECO:0007669"/>
    <property type="project" value="InterPro"/>
</dbReference>
<dbReference type="PANTHER" id="PTHR30451">
    <property type="entry name" value="OUTER MEMBRANE USHER PROTEIN"/>
    <property type="match status" value="1"/>
</dbReference>
<reference evidence="2" key="1">
    <citation type="journal article" date="2018" name="Genome Biol.">
        <title>SKESA: strategic k-mer extension for scrupulous assemblies.</title>
        <authorList>
            <person name="Souvorov A."/>
            <person name="Agarwala R."/>
            <person name="Lipman D.J."/>
        </authorList>
    </citation>
    <scope>NUCLEOTIDE SEQUENCE</scope>
    <source>
        <strain evidence="2">265DRC</strain>
    </source>
</reference>
<evidence type="ECO:0000256" key="1">
    <source>
        <dbReference type="SAM" id="SignalP"/>
    </source>
</evidence>
<dbReference type="GO" id="GO:0009279">
    <property type="term" value="C:cell outer membrane"/>
    <property type="evidence" value="ECO:0007669"/>
    <property type="project" value="TreeGrafter"/>
</dbReference>
<dbReference type="AlphaFoldDB" id="A0A774MZM8"/>
<accession>A0A774MZM8</accession>
<dbReference type="PANTHER" id="PTHR30451:SF8">
    <property type="entry name" value="FIMBRIAL USHER PROTEIN"/>
    <property type="match status" value="1"/>
</dbReference>
<feature type="chain" id="PRO_5027588856" evidence="1">
    <location>
        <begin position="28"/>
        <end position="99"/>
    </location>
</feature>
<dbReference type="InterPro" id="IPR000015">
    <property type="entry name" value="Fimb_usher"/>
</dbReference>
<feature type="signal peptide" evidence="1">
    <location>
        <begin position="1"/>
        <end position="27"/>
    </location>
</feature>
<dbReference type="SUPFAM" id="SSF141729">
    <property type="entry name" value="FimD N-terminal domain-like"/>
    <property type="match status" value="1"/>
</dbReference>
<reference evidence="2" key="2">
    <citation type="submission" date="2019-08" db="EMBL/GenBank/DDBJ databases">
        <authorList>
            <consortium name="NCBI Pathogen Detection Project"/>
        </authorList>
    </citation>
    <scope>NUCLEOTIDE SEQUENCE</scope>
    <source>
        <strain evidence="2">265DRC</strain>
    </source>
</reference>
<proteinExistence type="predicted"/>
<evidence type="ECO:0000313" key="2">
    <source>
        <dbReference type="EMBL" id="HAH1128401.1"/>
    </source>
</evidence>
<dbReference type="GO" id="GO:0015473">
    <property type="term" value="F:fimbrial usher porin activity"/>
    <property type="evidence" value="ECO:0007669"/>
    <property type="project" value="InterPro"/>
</dbReference>
<comment type="caution">
    <text evidence="2">The sequence shown here is derived from an EMBL/GenBank/DDBJ whole genome shotgun (WGS) entry which is preliminary data.</text>
</comment>
<protein>
    <submittedName>
        <fullName evidence="2">Fimbrial biogenesis outer membrane usher protein</fullName>
    </submittedName>
</protein>
<name>A0A774MZM8_SALTM</name>
<dbReference type="InterPro" id="IPR037224">
    <property type="entry name" value="PapC_N_sf"/>
</dbReference>
<dbReference type="EMBL" id="DABAJB010000270">
    <property type="protein sequence ID" value="HAH1128401.1"/>
    <property type="molecule type" value="Genomic_DNA"/>
</dbReference>